<keyword evidence="2" id="KW-1185">Reference proteome</keyword>
<dbReference type="EMBL" id="BAABAO010000005">
    <property type="protein sequence ID" value="GAA4127536.1"/>
    <property type="molecule type" value="Genomic_DNA"/>
</dbReference>
<evidence type="ECO:0000313" key="1">
    <source>
        <dbReference type="EMBL" id="GAA4127536.1"/>
    </source>
</evidence>
<accession>A0ABP7XYC3</accession>
<dbReference type="RefSeq" id="WP_229353311.1">
    <property type="nucleotide sequence ID" value="NZ_BAABAO010000005.1"/>
</dbReference>
<organism evidence="1 2">
    <name type="scientific">Flavobacterium chungbukense</name>
    <dbReference type="NCBI Taxonomy" id="877464"/>
    <lineage>
        <taxon>Bacteria</taxon>
        <taxon>Pseudomonadati</taxon>
        <taxon>Bacteroidota</taxon>
        <taxon>Flavobacteriia</taxon>
        <taxon>Flavobacteriales</taxon>
        <taxon>Flavobacteriaceae</taxon>
        <taxon>Flavobacterium</taxon>
    </lineage>
</organism>
<name>A0ABP7XYC3_9FLAO</name>
<comment type="caution">
    <text evidence="1">The sequence shown here is derived from an EMBL/GenBank/DDBJ whole genome shotgun (WGS) entry which is preliminary data.</text>
</comment>
<reference evidence="2" key="1">
    <citation type="journal article" date="2019" name="Int. J. Syst. Evol. Microbiol.">
        <title>The Global Catalogue of Microorganisms (GCM) 10K type strain sequencing project: providing services to taxonomists for standard genome sequencing and annotation.</title>
        <authorList>
            <consortium name="The Broad Institute Genomics Platform"/>
            <consortium name="The Broad Institute Genome Sequencing Center for Infectious Disease"/>
            <person name="Wu L."/>
            <person name="Ma J."/>
        </authorList>
    </citation>
    <scope>NUCLEOTIDE SEQUENCE [LARGE SCALE GENOMIC DNA]</scope>
    <source>
        <strain evidence="2">JCM 17386</strain>
    </source>
</reference>
<protein>
    <submittedName>
        <fullName evidence="1">Uncharacterized protein</fullName>
    </submittedName>
</protein>
<gene>
    <name evidence="1" type="ORF">GCM10022250_15370</name>
</gene>
<proteinExistence type="predicted"/>
<evidence type="ECO:0000313" key="2">
    <source>
        <dbReference type="Proteomes" id="UP001501333"/>
    </source>
</evidence>
<sequence>MKSTTVNKEVIKAAIIKMREDKIAVRSFLQGTASIETLTSKGIKLVKTI</sequence>
<dbReference type="Proteomes" id="UP001501333">
    <property type="component" value="Unassembled WGS sequence"/>
</dbReference>